<dbReference type="PANTHER" id="PTHR12110:SF41">
    <property type="entry name" value="INOSOSE DEHYDRATASE"/>
    <property type="match status" value="1"/>
</dbReference>
<protein>
    <submittedName>
        <fullName evidence="2">Sugar phosphate isomerase/epimerase</fullName>
    </submittedName>
</protein>
<dbReference type="PANTHER" id="PTHR12110">
    <property type="entry name" value="HYDROXYPYRUVATE ISOMERASE"/>
    <property type="match status" value="1"/>
</dbReference>
<evidence type="ECO:0000313" key="2">
    <source>
        <dbReference type="EMBL" id="SMP16677.1"/>
    </source>
</evidence>
<dbReference type="InterPro" id="IPR013022">
    <property type="entry name" value="Xyl_isomerase-like_TIM-brl"/>
</dbReference>
<sequence>MLKRLGVVTDEVSSDLTEALDWAADQGLSHVEIRMVDGKNVVHLTDQEIAWVHEEVVKRGLFVSAIASPLFKCALDPSRPVASGDRFGQPEEDVATHFAMLHRTIQIANMLQTRKIRLFSFWREQEPRRYQAEIVGHLRQAAAIAEQERMLLLLENEPSCNGGYAEEVACLAEAVDSPALRVLWDPGNEEYGGRPAFPEGYRWVKDWLGHVHLKDALVDDHGEPQCVPIGRGRVRMLEQLQALEADGYKGYYTIETHYIPPGGTAKDGTQQSLRGLQKLLKEAEWL</sequence>
<keyword evidence="3" id="KW-1185">Reference proteome</keyword>
<keyword evidence="2" id="KW-0413">Isomerase</keyword>
<dbReference type="InterPro" id="IPR036237">
    <property type="entry name" value="Xyl_isomerase-like_sf"/>
</dbReference>
<evidence type="ECO:0000313" key="3">
    <source>
        <dbReference type="Proteomes" id="UP001157946"/>
    </source>
</evidence>
<reference evidence="2" key="1">
    <citation type="submission" date="2017-05" db="EMBL/GenBank/DDBJ databases">
        <authorList>
            <person name="Varghese N."/>
            <person name="Submissions S."/>
        </authorList>
    </citation>
    <scope>NUCLEOTIDE SEQUENCE</scope>
    <source>
        <strain evidence="2">DSM 45262</strain>
    </source>
</reference>
<accession>A0AA46AF18</accession>
<evidence type="ECO:0000259" key="1">
    <source>
        <dbReference type="Pfam" id="PF01261"/>
    </source>
</evidence>
<dbReference type="EMBL" id="FXTU01000003">
    <property type="protein sequence ID" value="SMP16677.1"/>
    <property type="molecule type" value="Genomic_DNA"/>
</dbReference>
<comment type="caution">
    <text evidence="2">The sequence shown here is derived from an EMBL/GenBank/DDBJ whole genome shotgun (WGS) entry which is preliminary data.</text>
</comment>
<dbReference type="Gene3D" id="3.20.20.150">
    <property type="entry name" value="Divalent-metal-dependent TIM barrel enzymes"/>
    <property type="match status" value="1"/>
</dbReference>
<organism evidence="2 3">
    <name type="scientific">Laceyella tengchongensis</name>
    <dbReference type="NCBI Taxonomy" id="574699"/>
    <lineage>
        <taxon>Bacteria</taxon>
        <taxon>Bacillati</taxon>
        <taxon>Bacillota</taxon>
        <taxon>Bacilli</taxon>
        <taxon>Bacillales</taxon>
        <taxon>Thermoactinomycetaceae</taxon>
        <taxon>Laceyella</taxon>
    </lineage>
</organism>
<name>A0AA46AF18_9BACL</name>
<dbReference type="Proteomes" id="UP001157946">
    <property type="component" value="Unassembled WGS sequence"/>
</dbReference>
<gene>
    <name evidence="2" type="ORF">SAMN06265361_10317</name>
</gene>
<dbReference type="GO" id="GO:0016853">
    <property type="term" value="F:isomerase activity"/>
    <property type="evidence" value="ECO:0007669"/>
    <property type="project" value="UniProtKB-KW"/>
</dbReference>
<dbReference type="SUPFAM" id="SSF51658">
    <property type="entry name" value="Xylose isomerase-like"/>
    <property type="match status" value="1"/>
</dbReference>
<dbReference type="AlphaFoldDB" id="A0AA46AF18"/>
<dbReference type="InterPro" id="IPR050312">
    <property type="entry name" value="IolE/XylAMocC-like"/>
</dbReference>
<feature type="domain" description="Xylose isomerase-like TIM barrel" evidence="1">
    <location>
        <begin position="20"/>
        <end position="278"/>
    </location>
</feature>
<dbReference type="RefSeq" id="WP_102992576.1">
    <property type="nucleotide sequence ID" value="NZ_FXTU01000003.1"/>
</dbReference>
<dbReference type="Pfam" id="PF01261">
    <property type="entry name" value="AP_endonuc_2"/>
    <property type="match status" value="1"/>
</dbReference>
<proteinExistence type="predicted"/>